<dbReference type="PANTHER" id="PTHR32282">
    <property type="entry name" value="BINDING PROTEIN TRANSPEPTIDASE, PUTATIVE-RELATED"/>
    <property type="match status" value="1"/>
</dbReference>
<dbReference type="GO" id="GO:0009252">
    <property type="term" value="P:peptidoglycan biosynthetic process"/>
    <property type="evidence" value="ECO:0007669"/>
    <property type="project" value="InterPro"/>
</dbReference>
<feature type="domain" description="Penicillin-binding C-terminal" evidence="15">
    <location>
        <begin position="695"/>
        <end position="779"/>
    </location>
</feature>
<proteinExistence type="inferred from homology"/>
<dbReference type="Pfam" id="PF00912">
    <property type="entry name" value="Transgly"/>
    <property type="match status" value="1"/>
</dbReference>
<dbReference type="InterPro" id="IPR001460">
    <property type="entry name" value="PCN-bd_Tpept"/>
</dbReference>
<comment type="pathway">
    <text evidence="1">Cell wall biogenesis; peptidoglycan biosynthesis.</text>
</comment>
<dbReference type="PANTHER" id="PTHR32282:SF15">
    <property type="entry name" value="PENICILLIN-BINDING PROTEIN 1C"/>
    <property type="match status" value="1"/>
</dbReference>
<dbReference type="Gene3D" id="1.10.3810.10">
    <property type="entry name" value="Biosynthetic peptidoglycan transglycosylase-like"/>
    <property type="match status" value="1"/>
</dbReference>
<dbReference type="RefSeq" id="WP_234945888.1">
    <property type="nucleotide sequence ID" value="NZ_FNND01000010.1"/>
</dbReference>
<comment type="catalytic activity">
    <reaction evidence="11">
        <text>[GlcNAc-(1-&gt;4)-Mur2Ac(oyl-L-Ala-gamma-D-Glu-L-Lys-D-Ala-D-Ala)](n)-di-trans,octa-cis-undecaprenyl diphosphate + beta-D-GlcNAc-(1-&gt;4)-Mur2Ac(oyl-L-Ala-gamma-D-Glu-L-Lys-D-Ala-D-Ala)-di-trans,octa-cis-undecaprenyl diphosphate = [GlcNAc-(1-&gt;4)-Mur2Ac(oyl-L-Ala-gamma-D-Glu-L-Lys-D-Ala-D-Ala)](n+1)-di-trans,octa-cis-undecaprenyl diphosphate + di-trans,octa-cis-undecaprenyl diphosphate + H(+)</text>
        <dbReference type="Rhea" id="RHEA:23708"/>
        <dbReference type="Rhea" id="RHEA-COMP:9602"/>
        <dbReference type="Rhea" id="RHEA-COMP:9603"/>
        <dbReference type="ChEBI" id="CHEBI:15378"/>
        <dbReference type="ChEBI" id="CHEBI:58405"/>
        <dbReference type="ChEBI" id="CHEBI:60033"/>
        <dbReference type="ChEBI" id="CHEBI:78435"/>
        <dbReference type="EC" id="2.4.99.28"/>
    </reaction>
</comment>
<feature type="domain" description="Penicillin-binding protein transpeptidase" evidence="13">
    <location>
        <begin position="306"/>
        <end position="547"/>
    </location>
</feature>
<dbReference type="SUPFAM" id="SSF53955">
    <property type="entry name" value="Lysozyme-like"/>
    <property type="match status" value="1"/>
</dbReference>
<dbReference type="InterPro" id="IPR023346">
    <property type="entry name" value="Lysozyme-like_dom_sf"/>
</dbReference>
<dbReference type="NCBIfam" id="TIGR02073">
    <property type="entry name" value="PBP_1c"/>
    <property type="match status" value="1"/>
</dbReference>
<dbReference type="GeneID" id="85017232"/>
<evidence type="ECO:0000256" key="3">
    <source>
        <dbReference type="ARBA" id="ARBA00007739"/>
    </source>
</evidence>
<dbReference type="GO" id="GO:0008658">
    <property type="term" value="F:penicillin binding"/>
    <property type="evidence" value="ECO:0007669"/>
    <property type="project" value="InterPro"/>
</dbReference>
<accession>A0A1H2ZE70</accession>
<evidence type="ECO:0000256" key="10">
    <source>
        <dbReference type="ARBA" id="ARBA00044770"/>
    </source>
</evidence>
<organism evidence="16 17">
    <name type="scientific">Capnocytophaga granulosa</name>
    <dbReference type="NCBI Taxonomy" id="45242"/>
    <lineage>
        <taxon>Bacteria</taxon>
        <taxon>Pseudomonadati</taxon>
        <taxon>Bacteroidota</taxon>
        <taxon>Flavobacteriia</taxon>
        <taxon>Flavobacteriales</taxon>
        <taxon>Flavobacteriaceae</taxon>
        <taxon>Capnocytophaga</taxon>
    </lineage>
</organism>
<keyword evidence="9" id="KW-0511">Multifunctional enzyme</keyword>
<dbReference type="InterPro" id="IPR050396">
    <property type="entry name" value="Glycosyltr_51/Transpeptidase"/>
</dbReference>
<protein>
    <recommendedName>
        <fullName evidence="10">peptidoglycan glycosyltransferase</fullName>
        <ecNumber evidence="10">2.4.99.28</ecNumber>
    </recommendedName>
</protein>
<evidence type="ECO:0000256" key="9">
    <source>
        <dbReference type="ARBA" id="ARBA00023268"/>
    </source>
</evidence>
<evidence type="ECO:0000256" key="4">
    <source>
        <dbReference type="ARBA" id="ARBA00022645"/>
    </source>
</evidence>
<evidence type="ECO:0000256" key="6">
    <source>
        <dbReference type="ARBA" id="ARBA00022676"/>
    </source>
</evidence>
<evidence type="ECO:0000256" key="2">
    <source>
        <dbReference type="ARBA" id="ARBA00007090"/>
    </source>
</evidence>
<evidence type="ECO:0000259" key="15">
    <source>
        <dbReference type="Pfam" id="PF06832"/>
    </source>
</evidence>
<dbReference type="InterPro" id="IPR011815">
    <property type="entry name" value="PBP_1c"/>
</dbReference>
<feature type="domain" description="Glycosyl transferase family 51" evidence="14">
    <location>
        <begin position="69"/>
        <end position="228"/>
    </location>
</feature>
<dbReference type="Gene3D" id="3.40.710.10">
    <property type="entry name" value="DD-peptidase/beta-lactamase superfamily"/>
    <property type="match status" value="1"/>
</dbReference>
<keyword evidence="4" id="KW-0121">Carboxypeptidase</keyword>
<feature type="transmembrane region" description="Helical" evidence="12">
    <location>
        <begin position="21"/>
        <end position="39"/>
    </location>
</feature>
<dbReference type="GO" id="GO:0030288">
    <property type="term" value="C:outer membrane-bounded periplasmic space"/>
    <property type="evidence" value="ECO:0007669"/>
    <property type="project" value="TreeGrafter"/>
</dbReference>
<gene>
    <name evidence="16" type="ORF">SAMN05444420_1105</name>
</gene>
<dbReference type="AlphaFoldDB" id="A0A1H2ZE70"/>
<dbReference type="EC" id="2.4.99.28" evidence="10"/>
<evidence type="ECO:0000256" key="8">
    <source>
        <dbReference type="ARBA" id="ARBA00022801"/>
    </source>
</evidence>
<dbReference type="EMBL" id="FNND01000010">
    <property type="protein sequence ID" value="SDX15666.1"/>
    <property type="molecule type" value="Genomic_DNA"/>
</dbReference>
<evidence type="ECO:0000256" key="5">
    <source>
        <dbReference type="ARBA" id="ARBA00022670"/>
    </source>
</evidence>
<keyword evidence="6" id="KW-0328">Glycosyltransferase</keyword>
<dbReference type="Proteomes" id="UP000182771">
    <property type="component" value="Unassembled WGS sequence"/>
</dbReference>
<evidence type="ECO:0000256" key="11">
    <source>
        <dbReference type="ARBA" id="ARBA00049902"/>
    </source>
</evidence>
<evidence type="ECO:0000259" key="14">
    <source>
        <dbReference type="Pfam" id="PF00912"/>
    </source>
</evidence>
<comment type="similarity">
    <text evidence="3">In the N-terminal section; belongs to the glycosyltransferase 51 family.</text>
</comment>
<evidence type="ECO:0000259" key="13">
    <source>
        <dbReference type="Pfam" id="PF00905"/>
    </source>
</evidence>
<dbReference type="GO" id="GO:0004180">
    <property type="term" value="F:carboxypeptidase activity"/>
    <property type="evidence" value="ECO:0007669"/>
    <property type="project" value="UniProtKB-KW"/>
</dbReference>
<keyword evidence="12" id="KW-0812">Transmembrane</keyword>
<evidence type="ECO:0000313" key="17">
    <source>
        <dbReference type="Proteomes" id="UP000182771"/>
    </source>
</evidence>
<dbReference type="InterPro" id="IPR012338">
    <property type="entry name" value="Beta-lactam/transpept-like"/>
</dbReference>
<keyword evidence="8" id="KW-0378">Hydrolase</keyword>
<dbReference type="InterPro" id="IPR001264">
    <property type="entry name" value="Glyco_trans_51"/>
</dbReference>
<reference evidence="16 17" key="1">
    <citation type="submission" date="2016-10" db="EMBL/GenBank/DDBJ databases">
        <authorList>
            <person name="Varghese N."/>
            <person name="Submissions S."/>
        </authorList>
    </citation>
    <scope>NUCLEOTIDE SEQUENCE [LARGE SCALE GENOMIC DNA]</scope>
    <source>
        <strain evidence="16 17">DSM 11449</strain>
    </source>
</reference>
<dbReference type="SUPFAM" id="SSF56601">
    <property type="entry name" value="beta-lactamase/transpeptidase-like"/>
    <property type="match status" value="1"/>
</dbReference>
<sequence>MIRNYCFSLINYLRRHKIRTAIGGILLLWYIFCLPSPLFKEGYATVVESREGKLLGGKIAPDGQWRFPERDTVPYKLREAILAFEDAHFYYHWGVNPISTAKALLTNLRHGHTVRGGSTLTQQVIRLARKNKARTYGEKLIEAIWATRLEFRYSKEKILALYASHAPFGGNVIGADMAAWRYFGVSLEQLSWAEACTLAVLPNAPGLIFPGHNQNALKKKRDFLLEKLLKNHTIDKTTYELSLEEPLVERPHELPNIAPHLVERIARTTPNKRQVTTIDYYLQERVQEVIAKYYRHYKRFEVHNLCALVVDIQSREVLAYVGNSPTDEQHHKDVNIIHRPRSTGSVLKPFLYTAMLDSGELLPQELVGDIPTHIGGYSPENFENTYEGAVPADEALYRSLNIPFVLLLRQYGISRFYQQLQKLRLRSINRSPDHYGLSLILGGAECSLWELAQAYANMGYELNEYTQTGKYRSHAFQRLTYLRGERDYGTLQEEKNHFSAGAIYKTFEALTQVNRPSFDSAWRYYTSSRKISWKTGTSFGNRDAWSIGLTSRYLVGVWVGNASGEGRPELTGVGTAAPVMLEIFQLLKKDKWFDTPWEDLQKVEVCALSGMIASDLCPKKNIWVPHRQLQTSLCKYHRWVHLSPDGLWQVNSNCEQIANIRSESWFVLPPLMEWFYKKKHPSYQVLPPLREDCQEGDKQQVLDFIYPKHGTTLHPAKGLGGSLQPIIARVAYKYPGKLFWYLDNTFLGETLHFHDMKLYLTPGEHLLKCMDSRGNEKTILITTSD</sequence>
<name>A0A1H2ZE70_9FLAO</name>
<keyword evidence="5" id="KW-0645">Protease</keyword>
<keyword evidence="7" id="KW-0808">Transferase</keyword>
<dbReference type="GO" id="GO:0006508">
    <property type="term" value="P:proteolysis"/>
    <property type="evidence" value="ECO:0007669"/>
    <property type="project" value="UniProtKB-KW"/>
</dbReference>
<dbReference type="GO" id="GO:0008955">
    <property type="term" value="F:peptidoglycan glycosyltransferase activity"/>
    <property type="evidence" value="ECO:0007669"/>
    <property type="project" value="UniProtKB-EC"/>
</dbReference>
<keyword evidence="12" id="KW-0472">Membrane</keyword>
<dbReference type="Pfam" id="PF06832">
    <property type="entry name" value="BiPBP_C"/>
    <property type="match status" value="1"/>
</dbReference>
<dbReference type="InterPro" id="IPR009647">
    <property type="entry name" value="PBP_C"/>
</dbReference>
<evidence type="ECO:0000256" key="7">
    <source>
        <dbReference type="ARBA" id="ARBA00022679"/>
    </source>
</evidence>
<evidence type="ECO:0000256" key="1">
    <source>
        <dbReference type="ARBA" id="ARBA00004752"/>
    </source>
</evidence>
<evidence type="ECO:0000313" key="16">
    <source>
        <dbReference type="EMBL" id="SDX15666.1"/>
    </source>
</evidence>
<comment type="caution">
    <text evidence="16">The sequence shown here is derived from an EMBL/GenBank/DDBJ whole genome shotgun (WGS) entry which is preliminary data.</text>
</comment>
<keyword evidence="12" id="KW-1133">Transmembrane helix</keyword>
<keyword evidence="17" id="KW-1185">Reference proteome</keyword>
<comment type="similarity">
    <text evidence="2">In the C-terminal section; belongs to the transpeptidase family.</text>
</comment>
<dbReference type="Pfam" id="PF00905">
    <property type="entry name" value="Transpeptidase"/>
    <property type="match status" value="1"/>
</dbReference>
<dbReference type="InterPro" id="IPR036950">
    <property type="entry name" value="PBP_transglycosylase"/>
</dbReference>
<evidence type="ECO:0000256" key="12">
    <source>
        <dbReference type="SAM" id="Phobius"/>
    </source>
</evidence>